<proteinExistence type="predicted"/>
<evidence type="ECO:0000313" key="3">
    <source>
        <dbReference type="Proteomes" id="UP000237271"/>
    </source>
</evidence>
<comment type="caution">
    <text evidence="2">The sequence shown here is derived from an EMBL/GenBank/DDBJ whole genome shotgun (WGS) entry which is preliminary data.</text>
</comment>
<dbReference type="Proteomes" id="UP000237271">
    <property type="component" value="Unassembled WGS sequence"/>
</dbReference>
<name>A0A2P4YMS6_9STRA</name>
<evidence type="ECO:0000256" key="1">
    <source>
        <dbReference type="SAM" id="MobiDB-lite"/>
    </source>
</evidence>
<feature type="compositionally biased region" description="Polar residues" evidence="1">
    <location>
        <begin position="130"/>
        <end position="139"/>
    </location>
</feature>
<dbReference type="EMBL" id="NCKW01001840">
    <property type="protein sequence ID" value="POM79107.1"/>
    <property type="molecule type" value="Genomic_DNA"/>
</dbReference>
<keyword evidence="2" id="KW-0067">ATP-binding</keyword>
<gene>
    <name evidence="2" type="ORF">PHPALM_3279</name>
</gene>
<reference evidence="2 3" key="1">
    <citation type="journal article" date="2017" name="Genome Biol. Evol.">
        <title>Phytophthora megakarya and P. palmivora, closely related causal agents of cacao black pod rot, underwent increases in genome sizes and gene numbers by different mechanisms.</title>
        <authorList>
            <person name="Ali S.S."/>
            <person name="Shao J."/>
            <person name="Lary D.J."/>
            <person name="Kronmiller B."/>
            <person name="Shen D."/>
            <person name="Strem M.D."/>
            <person name="Amoako-Attah I."/>
            <person name="Akrofi A.Y."/>
            <person name="Begoude B.A."/>
            <person name="Ten Hoopen G.M."/>
            <person name="Coulibaly K."/>
            <person name="Kebe B.I."/>
            <person name="Melnick R.L."/>
            <person name="Guiltinan M.J."/>
            <person name="Tyler B.M."/>
            <person name="Meinhardt L.W."/>
            <person name="Bailey B.A."/>
        </authorList>
    </citation>
    <scope>NUCLEOTIDE SEQUENCE [LARGE SCALE GENOMIC DNA]</scope>
    <source>
        <strain evidence="3">sbr112.9</strain>
    </source>
</reference>
<keyword evidence="2" id="KW-0547">Nucleotide-binding</keyword>
<organism evidence="2 3">
    <name type="scientific">Phytophthora palmivora</name>
    <dbReference type="NCBI Taxonomy" id="4796"/>
    <lineage>
        <taxon>Eukaryota</taxon>
        <taxon>Sar</taxon>
        <taxon>Stramenopiles</taxon>
        <taxon>Oomycota</taxon>
        <taxon>Peronosporomycetes</taxon>
        <taxon>Peronosporales</taxon>
        <taxon>Peronosporaceae</taxon>
        <taxon>Phytophthora</taxon>
    </lineage>
</organism>
<keyword evidence="3" id="KW-1185">Reference proteome</keyword>
<dbReference type="AlphaFoldDB" id="A0A2P4YMS6"/>
<evidence type="ECO:0000313" key="2">
    <source>
        <dbReference type="EMBL" id="POM79107.1"/>
    </source>
</evidence>
<sequence>MLRALRGLDRRRTSRDTYECALVQNEPLFVEDIAIARGVLLAPHRIPIWRWVSLKSVTVQELKELREDRLLSYGLDQRDLLDCEAATPLHIVKSSAHDERGYSSVNPGTVHQKAAKKPRTTYAPAVVSDPRSQQPSGSQPGAGLPPPTSSVTRDNLATTQAAGASQSVAALGRPAPHGSGALRSDQGEQEEPLHVFEYEAPSQSHPSGPSTSGRDSFVDFDIACSAIEIALGMGPGGPAATQAGKLGVLDILRQDVNALGRETRELHGSVDRRVPAFALKKLCRGLDALSHQVHGRIPFYEPQGCSYHSAYGYGTYGSASPTFLVRVLSLRVLD</sequence>
<accession>A0A2P4YMS6</accession>
<protein>
    <submittedName>
        <fullName evidence="2">ATP-binding cassette (ABC) Superfamily</fullName>
    </submittedName>
</protein>
<feature type="compositionally biased region" description="Polar residues" evidence="1">
    <location>
        <begin position="149"/>
        <end position="168"/>
    </location>
</feature>
<dbReference type="GO" id="GO:0005524">
    <property type="term" value="F:ATP binding"/>
    <property type="evidence" value="ECO:0007669"/>
    <property type="project" value="UniProtKB-KW"/>
</dbReference>
<feature type="region of interest" description="Disordered" evidence="1">
    <location>
        <begin position="97"/>
        <end position="189"/>
    </location>
</feature>